<dbReference type="HOGENOM" id="CLU_002220_2_1_1"/>
<dbReference type="KEGG" id="pco:PHACADRAFT_213424"/>
<dbReference type="InterPro" id="IPR051414">
    <property type="entry name" value="Adenylate-forming_Reductase"/>
</dbReference>
<dbReference type="Gene3D" id="3.30.300.30">
    <property type="match status" value="1"/>
</dbReference>
<dbReference type="InterPro" id="IPR036736">
    <property type="entry name" value="ACP-like_sf"/>
</dbReference>
<dbReference type="GeneID" id="18913366"/>
<sequence length="1245" mass="136286">MSIRAKGDKADRIIALLSPSCADFLITLFAALRLGYGVLLLAPQNTTEAITHLCRAASASHIICHSSLLGQGQKANGGSTEITLVPMASRSAWGYKASEATLLATTLNPADERDLTALVMHTSGSTGTPKPIYHPHRIWTTAIPCMPGQPAFTTTPLFHGGSADLFRSMNALSTLYLFSSAYPMTVSNILGALSVCPDVRAFLSVPYILKMLAESSEGLKMLQTMDLVSTGGAPLPEALGNDMVRQGVKLVSRLGSSECGFLMSSHRDYENDKEWAWLRNNGFGLKFLRFVPVADSEEENMYELVVDKEWSTRVVSNRPDSSFATGDLYAKHLTMPDTWRYHGRTDDIVVLITGKKASANSLETALRACPAVSEAVVFGTERPALGAIILPASSSTSRQEILEQVHFVNDSSTPYARIPDQLVIILGASAAADIPKTSKGSVIRPKALQAFATLIEEAYKRLDSSSAEPEDNVDCRVDTSLSGEADVKTYIRDCVLKALRQRQHSQASADGPSDTSDGDDLFNAGIDSVQAVVVRSSLQKLIAESGNNLSSNVVFEHPSIARLTKHILDLRSGIVSTPASEVTEEGQHRLMRQLLQRYSFPVDAVSSPISEERYGDDPDEDGIVIITGVTGSLGVHIMMRYLTMTGLRVFALVRASDGSHALRRIVDNMKHRDDLDAFEELQHRVTALAANLSEERLGLREDVFQEMVEKTVAVIHVAWPVNFALNLESFEPALRGLRHLLDLTSRSQRGARLVFCSSTSAALNSVDEANVVYERLPESESAAAPVGYARSKWVAEHLCQNAHETVLAGRVAVARIGQLCGDTEDGIWNESEAWPLLIASLRYTGCLPTLANEKLSLLPFDIAARAIMLIANFSITSLPREFSANGDLPIAHVLNPNKLLWNDLLSCLSSSGLSFQKVAPTEWMSRLRALQAEDRLDPATARLLDLWQEEMVEKTVAVIHVAWPVNFALNLESFEPALRGLRNLLDLTSRSRRGARLVFCSSTSAALNSVDEANVVYERLPENESAAAPVGYARSKWVAEHLCQNAHETVLAGRVAVARIGQLCGDTEDGIWNESEAWPLLIASLRYTGCLPTLANEKLSLLPFDIAARAIMLIANFSITSLPREFSANGDLPIAHVLNPNKLLWNDLLSCLSSSGLSFQKVAPTEWMSRLRALQAEDRLDPATARLLDLWQEYVDHPNGNDEPVYDLSAAERVTTCTRDIAKIDWPVLVGRWVSSWRRSDFLPV</sequence>
<dbReference type="Pfam" id="PF00501">
    <property type="entry name" value="AMP-binding"/>
    <property type="match status" value="1"/>
</dbReference>
<dbReference type="SUPFAM" id="SSF51735">
    <property type="entry name" value="NAD(P)-binding Rossmann-fold domains"/>
    <property type="match status" value="2"/>
</dbReference>
<dbReference type="PANTHER" id="PTHR43439">
    <property type="entry name" value="PHENYLACETATE-COENZYME A LIGASE"/>
    <property type="match status" value="1"/>
</dbReference>
<dbReference type="InterPro" id="IPR009081">
    <property type="entry name" value="PP-bd_ACP"/>
</dbReference>
<dbReference type="Proteomes" id="UP000008370">
    <property type="component" value="Unassembled WGS sequence"/>
</dbReference>
<keyword evidence="2" id="KW-0597">Phosphoprotein</keyword>
<dbReference type="GO" id="GO:0031177">
    <property type="term" value="F:phosphopantetheine binding"/>
    <property type="evidence" value="ECO:0007669"/>
    <property type="project" value="InterPro"/>
</dbReference>
<feature type="domain" description="Carrier" evidence="4">
    <location>
        <begin position="493"/>
        <end position="571"/>
    </location>
</feature>
<keyword evidence="6" id="KW-1185">Reference proteome</keyword>
<dbReference type="InterPro" id="IPR036291">
    <property type="entry name" value="NAD(P)-bd_dom_sf"/>
</dbReference>
<dbReference type="InterPro" id="IPR013120">
    <property type="entry name" value="FAR_NAD-bd"/>
</dbReference>
<dbReference type="InterPro" id="IPR045851">
    <property type="entry name" value="AMP-bd_C_sf"/>
</dbReference>
<keyword evidence="1" id="KW-0596">Phosphopantetheine</keyword>
<keyword evidence="3" id="KW-0812">Transmembrane</keyword>
<dbReference type="AlphaFoldDB" id="K5VH03"/>
<dbReference type="SMART" id="SM00823">
    <property type="entry name" value="PKS_PP"/>
    <property type="match status" value="1"/>
</dbReference>
<gene>
    <name evidence="5" type="ORF">PHACADRAFT_213424</name>
</gene>
<feature type="transmembrane region" description="Helical" evidence="3">
    <location>
        <begin position="21"/>
        <end position="42"/>
    </location>
</feature>
<dbReference type="InterPro" id="IPR020806">
    <property type="entry name" value="PKS_PP-bd"/>
</dbReference>
<evidence type="ECO:0000313" key="5">
    <source>
        <dbReference type="EMBL" id="EKM50503.1"/>
    </source>
</evidence>
<accession>K5VH03</accession>
<name>K5VH03_PHACS</name>
<dbReference type="Pfam" id="PF00550">
    <property type="entry name" value="PP-binding"/>
    <property type="match status" value="1"/>
</dbReference>
<proteinExistence type="predicted"/>
<dbReference type="OrthoDB" id="429813at2759"/>
<dbReference type="Gene3D" id="1.10.1200.10">
    <property type="entry name" value="ACP-like"/>
    <property type="match status" value="1"/>
</dbReference>
<protein>
    <recommendedName>
        <fullName evidence="4">Carrier domain-containing protein</fullName>
    </recommendedName>
</protein>
<dbReference type="SUPFAM" id="SSF56801">
    <property type="entry name" value="Acetyl-CoA synthetase-like"/>
    <property type="match status" value="1"/>
</dbReference>
<dbReference type="PROSITE" id="PS00455">
    <property type="entry name" value="AMP_BINDING"/>
    <property type="match status" value="1"/>
</dbReference>
<dbReference type="Gene3D" id="3.40.50.12780">
    <property type="entry name" value="N-terminal domain of ligase-like"/>
    <property type="match status" value="1"/>
</dbReference>
<dbReference type="InterPro" id="IPR042099">
    <property type="entry name" value="ANL_N_sf"/>
</dbReference>
<evidence type="ECO:0000256" key="2">
    <source>
        <dbReference type="ARBA" id="ARBA00022553"/>
    </source>
</evidence>
<evidence type="ECO:0000259" key="4">
    <source>
        <dbReference type="PROSITE" id="PS50075"/>
    </source>
</evidence>
<evidence type="ECO:0000256" key="3">
    <source>
        <dbReference type="SAM" id="Phobius"/>
    </source>
</evidence>
<dbReference type="Pfam" id="PF07993">
    <property type="entry name" value="NAD_binding_4"/>
    <property type="match status" value="2"/>
</dbReference>
<dbReference type="InterPro" id="IPR000873">
    <property type="entry name" value="AMP-dep_synth/lig_dom"/>
</dbReference>
<dbReference type="InterPro" id="IPR020845">
    <property type="entry name" value="AMP-binding_CS"/>
</dbReference>
<dbReference type="PROSITE" id="PS50075">
    <property type="entry name" value="CARRIER"/>
    <property type="match status" value="1"/>
</dbReference>
<dbReference type="SUPFAM" id="SSF47336">
    <property type="entry name" value="ACP-like"/>
    <property type="match status" value="1"/>
</dbReference>
<evidence type="ECO:0000313" key="6">
    <source>
        <dbReference type="Proteomes" id="UP000008370"/>
    </source>
</evidence>
<reference evidence="5 6" key="1">
    <citation type="journal article" date="2012" name="BMC Genomics">
        <title>Comparative genomics of the white-rot fungi, Phanerochaete carnosa and P. chrysosporium, to elucidate the genetic basis of the distinct wood types they colonize.</title>
        <authorList>
            <person name="Suzuki H."/>
            <person name="MacDonald J."/>
            <person name="Syed K."/>
            <person name="Salamov A."/>
            <person name="Hori C."/>
            <person name="Aerts A."/>
            <person name="Henrissat B."/>
            <person name="Wiebenga A."/>
            <person name="vanKuyk P.A."/>
            <person name="Barry K."/>
            <person name="Lindquist E."/>
            <person name="LaButti K."/>
            <person name="Lapidus A."/>
            <person name="Lucas S."/>
            <person name="Coutinho P."/>
            <person name="Gong Y."/>
            <person name="Samejima M."/>
            <person name="Mahadevan R."/>
            <person name="Abou-Zaid M."/>
            <person name="de Vries R.P."/>
            <person name="Igarashi K."/>
            <person name="Yadav J.S."/>
            <person name="Grigoriev I.V."/>
            <person name="Master E.R."/>
        </authorList>
    </citation>
    <scope>NUCLEOTIDE SEQUENCE [LARGE SCALE GENOMIC DNA]</scope>
    <source>
        <strain evidence="5 6">HHB-10118-sp</strain>
    </source>
</reference>
<dbReference type="PANTHER" id="PTHR43439:SF2">
    <property type="entry name" value="ENZYME, PUTATIVE (JCVI)-RELATED"/>
    <property type="match status" value="1"/>
</dbReference>
<dbReference type="RefSeq" id="XP_007400775.1">
    <property type="nucleotide sequence ID" value="XM_007400713.1"/>
</dbReference>
<dbReference type="EMBL" id="JH930478">
    <property type="protein sequence ID" value="EKM50503.1"/>
    <property type="molecule type" value="Genomic_DNA"/>
</dbReference>
<dbReference type="InParanoid" id="K5VH03"/>
<keyword evidence="3" id="KW-0472">Membrane</keyword>
<keyword evidence="3" id="KW-1133">Transmembrane helix</keyword>
<dbReference type="Gene3D" id="3.40.50.720">
    <property type="entry name" value="NAD(P)-binding Rossmann-like Domain"/>
    <property type="match status" value="2"/>
</dbReference>
<dbReference type="STRING" id="650164.K5VH03"/>
<dbReference type="Pfam" id="PF23562">
    <property type="entry name" value="AMP-binding_C_3"/>
    <property type="match status" value="1"/>
</dbReference>
<evidence type="ECO:0000256" key="1">
    <source>
        <dbReference type="ARBA" id="ARBA00022450"/>
    </source>
</evidence>
<organism evidence="5 6">
    <name type="scientific">Phanerochaete carnosa (strain HHB-10118-sp)</name>
    <name type="common">White-rot fungus</name>
    <name type="synonym">Peniophora carnosa</name>
    <dbReference type="NCBI Taxonomy" id="650164"/>
    <lineage>
        <taxon>Eukaryota</taxon>
        <taxon>Fungi</taxon>
        <taxon>Dikarya</taxon>
        <taxon>Basidiomycota</taxon>
        <taxon>Agaricomycotina</taxon>
        <taxon>Agaricomycetes</taxon>
        <taxon>Polyporales</taxon>
        <taxon>Phanerochaetaceae</taxon>
        <taxon>Phanerochaete</taxon>
    </lineage>
</organism>